<dbReference type="AlphaFoldDB" id="A0A931H0I6"/>
<protein>
    <submittedName>
        <fullName evidence="1">Uncharacterized protein</fullName>
    </submittedName>
</protein>
<name>A0A931H0I6_9BACT</name>
<comment type="caution">
    <text evidence="1">The sequence shown here is derived from an EMBL/GenBank/DDBJ whole genome shotgun (WGS) entry which is preliminary data.</text>
</comment>
<organism evidence="1 2">
    <name type="scientific">Panacibacter microcysteis</name>
    <dbReference type="NCBI Taxonomy" id="2793269"/>
    <lineage>
        <taxon>Bacteria</taxon>
        <taxon>Pseudomonadati</taxon>
        <taxon>Bacteroidota</taxon>
        <taxon>Chitinophagia</taxon>
        <taxon>Chitinophagales</taxon>
        <taxon>Chitinophagaceae</taxon>
        <taxon>Panacibacter</taxon>
    </lineage>
</organism>
<dbReference type="EMBL" id="JADWYR010000005">
    <property type="protein sequence ID" value="MBG9378791.1"/>
    <property type="molecule type" value="Genomic_DNA"/>
</dbReference>
<evidence type="ECO:0000313" key="2">
    <source>
        <dbReference type="Proteomes" id="UP000628448"/>
    </source>
</evidence>
<proteinExistence type="predicted"/>
<dbReference type="RefSeq" id="WP_196992898.1">
    <property type="nucleotide sequence ID" value="NZ_JADWYR010000005.1"/>
</dbReference>
<dbReference type="Proteomes" id="UP000628448">
    <property type="component" value="Unassembled WGS sequence"/>
</dbReference>
<gene>
    <name evidence="1" type="ORF">I5907_21340</name>
</gene>
<keyword evidence="2" id="KW-1185">Reference proteome</keyword>
<evidence type="ECO:0000313" key="1">
    <source>
        <dbReference type="EMBL" id="MBG9378791.1"/>
    </source>
</evidence>
<accession>A0A931H0I6</accession>
<reference evidence="1" key="1">
    <citation type="submission" date="2020-11" db="EMBL/GenBank/DDBJ databases">
        <title>Bacterial whole genome sequence for Panacibacter sp. DH6.</title>
        <authorList>
            <person name="Le V."/>
            <person name="Ko S."/>
            <person name="Ahn C.-Y."/>
            <person name="Oh H.-M."/>
        </authorList>
    </citation>
    <scope>NUCLEOTIDE SEQUENCE</scope>
    <source>
        <strain evidence="1">DH6</strain>
    </source>
</reference>
<sequence length="107" mass="12476">MMSNSKPVFFELPVLHESIRYHTRAVLESIPLVVHLWLEFADGSVKQFYCCDDSILPEHYWVEEHQGKTAWSASVSRALAKIPANRFRMLLERSERAPNEMPDEPDF</sequence>